<keyword evidence="2" id="KW-0732">Signal</keyword>
<dbReference type="RefSeq" id="XP_019629858.1">
    <property type="nucleotide sequence ID" value="XM_019774299.1"/>
</dbReference>
<evidence type="ECO:0000256" key="6">
    <source>
        <dbReference type="PROSITE-ProRule" id="PRU00124"/>
    </source>
</evidence>
<dbReference type="FunFam" id="2.20.100.10:FF:000002">
    <property type="entry name" value="Unc-5 netrin receptor C"/>
    <property type="match status" value="1"/>
</dbReference>
<feature type="disulfide bond" evidence="6">
    <location>
        <begin position="99"/>
        <end position="111"/>
    </location>
</feature>
<feature type="disulfide bond" evidence="6">
    <location>
        <begin position="106"/>
        <end position="124"/>
    </location>
</feature>
<dbReference type="FunFam" id="2.20.100.10:FF:000001">
    <property type="entry name" value="semaphorin-5A isoform X1"/>
    <property type="match status" value="8"/>
</dbReference>
<dbReference type="Gene3D" id="4.10.400.10">
    <property type="entry name" value="Low-density Lipoprotein Receptor"/>
    <property type="match status" value="1"/>
</dbReference>
<dbReference type="SMART" id="SM00215">
    <property type="entry name" value="VWC_out"/>
    <property type="match status" value="2"/>
</dbReference>
<name>A0A6P4YZY9_BRABE</name>
<dbReference type="SUPFAM" id="SSF57567">
    <property type="entry name" value="Serine protease inhibitors"/>
    <property type="match status" value="3"/>
</dbReference>
<dbReference type="InterPro" id="IPR000884">
    <property type="entry name" value="TSP1_rpt"/>
</dbReference>
<dbReference type="SUPFAM" id="SSF57424">
    <property type="entry name" value="LDL receptor-like module"/>
    <property type="match status" value="1"/>
</dbReference>
<keyword evidence="3" id="KW-0677">Repeat</keyword>
<keyword evidence="4 6" id="KW-1015">Disulfide bond</keyword>
<dbReference type="Pfam" id="PF01826">
    <property type="entry name" value="TIL"/>
    <property type="match status" value="3"/>
</dbReference>
<feature type="domain" description="VWFC" evidence="8">
    <location>
        <begin position="739"/>
        <end position="827"/>
    </location>
</feature>
<evidence type="ECO:0000313" key="10">
    <source>
        <dbReference type="RefSeq" id="XP_019629858.1"/>
    </source>
</evidence>
<dbReference type="InterPro" id="IPR002172">
    <property type="entry name" value="LDrepeatLR_classA_rpt"/>
</dbReference>
<dbReference type="InterPro" id="IPR052065">
    <property type="entry name" value="Compl_asym_regulator"/>
</dbReference>
<dbReference type="KEGG" id="bbel:109474086"/>
<dbReference type="PROSITE" id="PS50092">
    <property type="entry name" value="TSP1"/>
    <property type="match status" value="12"/>
</dbReference>
<dbReference type="InterPro" id="IPR044004">
    <property type="entry name" value="TSP1_spondin_dom"/>
</dbReference>
<evidence type="ECO:0000256" key="1">
    <source>
        <dbReference type="ARBA" id="ARBA00022536"/>
    </source>
</evidence>
<feature type="region of interest" description="Disordered" evidence="7">
    <location>
        <begin position="1291"/>
        <end position="1324"/>
    </location>
</feature>
<keyword evidence="5" id="KW-0325">Glycoprotein</keyword>
<accession>A0A6P4YZY9</accession>
<dbReference type="OrthoDB" id="6262482at2759"/>
<evidence type="ECO:0000256" key="4">
    <source>
        <dbReference type="ARBA" id="ARBA00023157"/>
    </source>
</evidence>
<protein>
    <submittedName>
        <fullName evidence="10">LOW QUALITY PROTEIN: SCO-spondin-like</fullName>
    </submittedName>
</protein>
<dbReference type="InterPro" id="IPR001007">
    <property type="entry name" value="VWF_dom"/>
</dbReference>
<dbReference type="Gene3D" id="2.10.25.10">
    <property type="entry name" value="Laminin"/>
    <property type="match status" value="2"/>
</dbReference>
<dbReference type="PRINTS" id="PR01705">
    <property type="entry name" value="TSP1REPEAT"/>
</dbReference>
<dbReference type="Pfam" id="PF00090">
    <property type="entry name" value="TSP_1"/>
    <property type="match status" value="11"/>
</dbReference>
<proteinExistence type="predicted"/>
<keyword evidence="1" id="KW-0245">EGF-like domain</keyword>
<dbReference type="PROSITE" id="PS50068">
    <property type="entry name" value="LDLRA_2"/>
    <property type="match status" value="1"/>
</dbReference>
<evidence type="ECO:0000256" key="3">
    <source>
        <dbReference type="ARBA" id="ARBA00022737"/>
    </source>
</evidence>
<dbReference type="PROSITE" id="PS50184">
    <property type="entry name" value="VWFC_2"/>
    <property type="match status" value="1"/>
</dbReference>
<dbReference type="Gene3D" id="2.10.70.10">
    <property type="entry name" value="Complement Module, domain 1"/>
    <property type="match status" value="1"/>
</dbReference>
<organism evidence="9 10">
    <name type="scientific">Branchiostoma belcheri</name>
    <name type="common">Amphioxus</name>
    <dbReference type="NCBI Taxonomy" id="7741"/>
    <lineage>
        <taxon>Eukaryota</taxon>
        <taxon>Metazoa</taxon>
        <taxon>Chordata</taxon>
        <taxon>Cephalochordata</taxon>
        <taxon>Leptocardii</taxon>
        <taxon>Amphioxiformes</taxon>
        <taxon>Branchiostomatidae</taxon>
        <taxon>Branchiostoma</taxon>
    </lineage>
</organism>
<gene>
    <name evidence="10" type="primary">LOC109474086</name>
</gene>
<dbReference type="FunFam" id="2.20.100.10:FF:000007">
    <property type="entry name" value="Thrombospondin 1"/>
    <property type="match status" value="1"/>
</dbReference>
<dbReference type="CDD" id="cd19941">
    <property type="entry name" value="TIL"/>
    <property type="match status" value="5"/>
</dbReference>
<dbReference type="SUPFAM" id="SSF82895">
    <property type="entry name" value="TSP-1 type 1 repeat"/>
    <property type="match status" value="12"/>
</dbReference>
<keyword evidence="9" id="KW-1185">Reference proteome</keyword>
<evidence type="ECO:0000256" key="7">
    <source>
        <dbReference type="SAM" id="MobiDB-lite"/>
    </source>
</evidence>
<dbReference type="Pfam" id="PF19028">
    <property type="entry name" value="TSP1_spondin"/>
    <property type="match status" value="1"/>
</dbReference>
<dbReference type="Pfam" id="PF00057">
    <property type="entry name" value="Ldl_recept_a"/>
    <property type="match status" value="1"/>
</dbReference>
<evidence type="ECO:0000313" key="9">
    <source>
        <dbReference type="Proteomes" id="UP000515135"/>
    </source>
</evidence>
<dbReference type="InterPro" id="IPR036084">
    <property type="entry name" value="Ser_inhib-like_sf"/>
</dbReference>
<feature type="disulfide bond" evidence="6">
    <location>
        <begin position="118"/>
        <end position="133"/>
    </location>
</feature>
<dbReference type="GeneID" id="109474086"/>
<evidence type="ECO:0000259" key="8">
    <source>
        <dbReference type="PROSITE" id="PS50184"/>
    </source>
</evidence>
<evidence type="ECO:0000256" key="2">
    <source>
        <dbReference type="ARBA" id="ARBA00022729"/>
    </source>
</evidence>
<dbReference type="PANTHER" id="PTHR22906:SF51">
    <property type="entry name" value="SCO-SPONDIN-LIKE"/>
    <property type="match status" value="1"/>
</dbReference>
<dbReference type="InterPro" id="IPR036383">
    <property type="entry name" value="TSP1_rpt_sf"/>
</dbReference>
<evidence type="ECO:0000256" key="5">
    <source>
        <dbReference type="ARBA" id="ARBA00023180"/>
    </source>
</evidence>
<dbReference type="CDD" id="cd00112">
    <property type="entry name" value="LDLa"/>
    <property type="match status" value="1"/>
</dbReference>
<dbReference type="SMART" id="SM00209">
    <property type="entry name" value="TSP1"/>
    <property type="match status" value="12"/>
</dbReference>
<dbReference type="InterPro" id="IPR036055">
    <property type="entry name" value="LDL_receptor-like_sf"/>
</dbReference>
<dbReference type="Proteomes" id="UP000515135">
    <property type="component" value="Unplaced"/>
</dbReference>
<dbReference type="InterPro" id="IPR002919">
    <property type="entry name" value="TIL_dom"/>
</dbReference>
<dbReference type="SMART" id="SM00192">
    <property type="entry name" value="LDLa"/>
    <property type="match status" value="1"/>
</dbReference>
<sequence>MTTLPGITTSRSFTTPTTPEITATSGFTTLMTTGTTITTTPHFTTLPTFTTTCVDYEMYTLVYSTSSSVSGATPAGGLTTAAPATTPLYIPTTPPPSPCTDSQFTCLSGECLSSSQVCDGTAHCTDGSDEDNCVDCIHGQWGSWSDCSLTCGQGVATRNRGIAQPAQTGGAECSGPFTESKNCFTSACPVDGGWSQWSPWSNCDAACDFGVIHRYRNCTDPPPKNGGNICNGSYHETDMCINEPCGPDCLEKESVTTEDCLAGFDPCSRSCQGLSNEVTCQLTCQEGCYCAEGTYSQNGECVTAAECKCLYNGQEYEPGQNITSDCNTCVCENGYMTCTDEECAVDCGWSLWSIWTPCDKTCGAGIQQRYRSGSNPSASNGGLPCEGNTVDTKDCFVATCPGTPAHWGEWAPWSACTATCDSGQRIRTRSCIRYEDTPVTSNCPGNSAETTSCNLQDCQGTECLDDKVWKECGNCPRTCLDLQQGVTCEEDCVPGCYCPDGSVLQDGLCVSYAECRCTVNINGEVEEVQPGETIIKNECENCTCENSQLVCEVANCSVHGEWSPWTPWSTCTATCISEDGSVPYQIRHRECNNPAPAGYGEYCDGQDSQIQNCGTYRCPIDGEWSPWGPWSGCEDPCVDGSQYRFRTCSNPAPQYDGADCEGNTLVQTKECDEPCTPEECPYTSTWVSAEDCGNSCPRTCAELSAQVMCDTTECTGYCRCDGDKFFQDGECVVPEECLCLYDGEFYEPGQTYSVNDCQNCTCINGNMDCTEYNCPIDGNWSPWSEWSECSEPCDGGIRRKYRNCNSPAPHFGGKLCEGPEIETSVCNTQCCDAPGPNWSEWSQWTVCTSSCESGVQNRFRCCNDSMPFSNCTGESTEERLCNTGECIYDGNWSPWGPWSECTVTCGTSLIARYRGCTNPPPTNGGSYCVGQSSQVQTCGMPSCETDTVCANISMSYYDECGPTGRPKTCQDLYTYFWTCEAGCYCPEGYVLNEDKTACVEPSECYCVDEETGLNWPPGYVLQRGCNQCTCLMGQLTCTDFLCTVDGNWSPWSPWTNCTVDCGSGVQYRHRSCDDPPPANGGQACAGLAVEELSCNENPCPVHGNPGPWSFWSACSATCGIGTKTRSRQCNNPAPANGGDQCSESLFEQVDCMETVCAANNCTGGKQYYACPQECPRTCYELEPDVCIHTGCCIPGCSCPPGMYENDEGICVLAEACPCRWSLPTDSDGLPANGETYDANTVLQFGCKYCNCFGGRWNCTAGDVVTPGWSSWTQWSACSATCNGGERTRTKSCTNPPPSCEAETCSGTGEETEPCNEQPCPGNPA</sequence>
<dbReference type="SUPFAM" id="SSF57603">
    <property type="entry name" value="FnI-like domain"/>
    <property type="match status" value="1"/>
</dbReference>
<reference evidence="10" key="1">
    <citation type="submission" date="2025-08" db="UniProtKB">
        <authorList>
            <consortium name="RefSeq"/>
        </authorList>
    </citation>
    <scope>IDENTIFICATION</scope>
    <source>
        <tissue evidence="10">Gonad</tissue>
    </source>
</reference>
<dbReference type="PANTHER" id="PTHR22906">
    <property type="entry name" value="PROPERDIN"/>
    <property type="match status" value="1"/>
</dbReference>
<dbReference type="Gene3D" id="2.20.100.10">
    <property type="entry name" value="Thrombospondin type-1 (TSP1) repeat"/>
    <property type="match status" value="12"/>
</dbReference>